<evidence type="ECO:0000256" key="1">
    <source>
        <dbReference type="ARBA" id="ARBA00004613"/>
    </source>
</evidence>
<evidence type="ECO:0000256" key="6">
    <source>
        <dbReference type="SAM" id="SignalP"/>
    </source>
</evidence>
<dbReference type="InterPro" id="IPR010682">
    <property type="entry name" value="SCRL"/>
</dbReference>
<keyword evidence="3" id="KW-0964">Secreted</keyword>
<keyword evidence="4 6" id="KW-0732">Signal</keyword>
<dbReference type="STRING" id="3708.A0A078H1W2"/>
<comment type="subcellular location">
    <subcellularLocation>
        <location evidence="1">Secreted</location>
    </subcellularLocation>
</comment>
<name>A0A078H1W2_BRANA</name>
<accession>A0A078H1W2</accession>
<keyword evidence="8" id="KW-1185">Reference proteome</keyword>
<dbReference type="GO" id="GO:0007165">
    <property type="term" value="P:signal transduction"/>
    <property type="evidence" value="ECO:0007669"/>
    <property type="project" value="InterPro"/>
</dbReference>
<dbReference type="SMR" id="A0A078H1W2"/>
<dbReference type="OMA" id="CACQHDC"/>
<dbReference type="AlphaFoldDB" id="A0A078H1W2"/>
<gene>
    <name evidence="7" type="primary">BnaC03g16030D</name>
    <name evidence="7" type="ORF">GSBRNA2T00052669001</name>
</gene>
<evidence type="ECO:0000256" key="2">
    <source>
        <dbReference type="ARBA" id="ARBA00006722"/>
    </source>
</evidence>
<evidence type="ECO:0000256" key="3">
    <source>
        <dbReference type="ARBA" id="ARBA00022525"/>
    </source>
</evidence>
<keyword evidence="5" id="KW-1015">Disulfide bond</keyword>
<dbReference type="GO" id="GO:0005576">
    <property type="term" value="C:extracellular region"/>
    <property type="evidence" value="ECO:0007669"/>
    <property type="project" value="UniProtKB-SubCell"/>
</dbReference>
<dbReference type="Proteomes" id="UP000028999">
    <property type="component" value="Unassembled WGS sequence"/>
</dbReference>
<dbReference type="EMBL" id="LK032297">
    <property type="protein sequence ID" value="CDY32635.1"/>
    <property type="molecule type" value="Genomic_DNA"/>
</dbReference>
<feature type="chain" id="PRO_5044539545" evidence="6">
    <location>
        <begin position="28"/>
        <end position="92"/>
    </location>
</feature>
<evidence type="ECO:0000313" key="8">
    <source>
        <dbReference type="Proteomes" id="UP000028999"/>
    </source>
</evidence>
<protein>
    <submittedName>
        <fullName evidence="7">BnaC03g16030D protein</fullName>
    </submittedName>
</protein>
<dbReference type="Gramene" id="CDY32635">
    <property type="protein sequence ID" value="CDY32635"/>
    <property type="gene ID" value="GSBRNA2T00052669001"/>
</dbReference>
<evidence type="ECO:0000313" key="7">
    <source>
        <dbReference type="EMBL" id="CDY32635.1"/>
    </source>
</evidence>
<feature type="signal peptide" evidence="6">
    <location>
        <begin position="1"/>
        <end position="27"/>
    </location>
</feature>
<organism evidence="7 8">
    <name type="scientific">Brassica napus</name>
    <name type="common">Rape</name>
    <dbReference type="NCBI Taxonomy" id="3708"/>
    <lineage>
        <taxon>Eukaryota</taxon>
        <taxon>Viridiplantae</taxon>
        <taxon>Streptophyta</taxon>
        <taxon>Embryophyta</taxon>
        <taxon>Tracheophyta</taxon>
        <taxon>Spermatophyta</taxon>
        <taxon>Magnoliopsida</taxon>
        <taxon>eudicotyledons</taxon>
        <taxon>Gunneridae</taxon>
        <taxon>Pentapetalae</taxon>
        <taxon>rosids</taxon>
        <taxon>malvids</taxon>
        <taxon>Brassicales</taxon>
        <taxon>Brassicaceae</taxon>
        <taxon>Brassiceae</taxon>
        <taxon>Brassica</taxon>
    </lineage>
</organism>
<evidence type="ECO:0000256" key="4">
    <source>
        <dbReference type="ARBA" id="ARBA00022729"/>
    </source>
</evidence>
<dbReference type="PANTHER" id="PTHR34450:SF4">
    <property type="entry name" value="DEFENSIN-LIKE PROTEIN 226-RELATED"/>
    <property type="match status" value="1"/>
</dbReference>
<dbReference type="Pfam" id="PF06876">
    <property type="entry name" value="SCRL"/>
    <property type="match status" value="1"/>
</dbReference>
<sequence length="92" mass="10168">MRYNVMFMVSCVLTFLVLNNVKVEVEAKKKFGCNVDDSFQGTCGNNGKSACVNDFKKKLGFPNNIGIRCDCSDRPTIPGIPPSRKCACQHDC</sequence>
<comment type="similarity">
    <text evidence="2">Belongs to the DEFL family.</text>
</comment>
<reference evidence="7 8" key="1">
    <citation type="journal article" date="2014" name="Science">
        <title>Plant genetics. Early allopolyploid evolution in the post-Neolithic Brassica napus oilseed genome.</title>
        <authorList>
            <person name="Chalhoub B."/>
            <person name="Denoeud F."/>
            <person name="Liu S."/>
            <person name="Parkin I.A."/>
            <person name="Tang H."/>
            <person name="Wang X."/>
            <person name="Chiquet J."/>
            <person name="Belcram H."/>
            <person name="Tong C."/>
            <person name="Samans B."/>
            <person name="Correa M."/>
            <person name="Da Silva C."/>
            <person name="Just J."/>
            <person name="Falentin C."/>
            <person name="Koh C.S."/>
            <person name="Le Clainche I."/>
            <person name="Bernard M."/>
            <person name="Bento P."/>
            <person name="Noel B."/>
            <person name="Labadie K."/>
            <person name="Alberti A."/>
            <person name="Charles M."/>
            <person name="Arnaud D."/>
            <person name="Guo H."/>
            <person name="Daviaud C."/>
            <person name="Alamery S."/>
            <person name="Jabbari K."/>
            <person name="Zhao M."/>
            <person name="Edger P.P."/>
            <person name="Chelaifa H."/>
            <person name="Tack D."/>
            <person name="Lassalle G."/>
            <person name="Mestiri I."/>
            <person name="Schnel N."/>
            <person name="Le Paslier M.C."/>
            <person name="Fan G."/>
            <person name="Renault V."/>
            <person name="Bayer P.E."/>
            <person name="Golicz A.A."/>
            <person name="Manoli S."/>
            <person name="Lee T.H."/>
            <person name="Thi V.H."/>
            <person name="Chalabi S."/>
            <person name="Hu Q."/>
            <person name="Fan C."/>
            <person name="Tollenaere R."/>
            <person name="Lu Y."/>
            <person name="Battail C."/>
            <person name="Shen J."/>
            <person name="Sidebottom C.H."/>
            <person name="Wang X."/>
            <person name="Canaguier A."/>
            <person name="Chauveau A."/>
            <person name="Berard A."/>
            <person name="Deniot G."/>
            <person name="Guan M."/>
            <person name="Liu Z."/>
            <person name="Sun F."/>
            <person name="Lim Y.P."/>
            <person name="Lyons E."/>
            <person name="Town C.D."/>
            <person name="Bancroft I."/>
            <person name="Wang X."/>
            <person name="Meng J."/>
            <person name="Ma J."/>
            <person name="Pires J.C."/>
            <person name="King G.J."/>
            <person name="Brunel D."/>
            <person name="Delourme R."/>
            <person name="Renard M."/>
            <person name="Aury J.M."/>
            <person name="Adams K.L."/>
            <person name="Batley J."/>
            <person name="Snowdon R.J."/>
            <person name="Tost J."/>
            <person name="Edwards D."/>
            <person name="Zhou Y."/>
            <person name="Hua W."/>
            <person name="Sharpe A.G."/>
            <person name="Paterson A.H."/>
            <person name="Guan C."/>
            <person name="Wincker P."/>
        </authorList>
    </citation>
    <scope>NUCLEOTIDE SEQUENCE [LARGE SCALE GENOMIC DNA]</scope>
    <source>
        <strain evidence="8">cv. Darmor-bzh</strain>
    </source>
</reference>
<dbReference type="PANTHER" id="PTHR34450">
    <property type="entry name" value="DEFENSIN-LIKE PROTEIN 245-RELATED"/>
    <property type="match status" value="1"/>
</dbReference>
<proteinExistence type="inferred from homology"/>
<evidence type="ECO:0000256" key="5">
    <source>
        <dbReference type="ARBA" id="ARBA00023157"/>
    </source>
</evidence>
<dbReference type="OrthoDB" id="1021412at2759"/>
<dbReference type="PaxDb" id="3708-A0A078H1W2"/>